<dbReference type="PROSITE" id="PS51257">
    <property type="entry name" value="PROKAR_LIPOPROTEIN"/>
    <property type="match status" value="1"/>
</dbReference>
<evidence type="ECO:0000313" key="2">
    <source>
        <dbReference type="Proteomes" id="UP000243106"/>
    </source>
</evidence>
<reference evidence="2" key="1">
    <citation type="submission" date="2016-10" db="EMBL/GenBank/DDBJ databases">
        <authorList>
            <person name="Varghese N."/>
            <person name="Submissions S."/>
        </authorList>
    </citation>
    <scope>NUCLEOTIDE SEQUENCE [LARGE SCALE GENOMIC DNA]</scope>
    <source>
        <strain evidence="2">JCM 10271</strain>
    </source>
</reference>
<dbReference type="EMBL" id="FOXV01000019">
    <property type="protein sequence ID" value="SFQ67888.1"/>
    <property type="molecule type" value="Genomic_DNA"/>
</dbReference>
<dbReference type="AlphaFoldDB" id="A0A1I6AGN9"/>
<name>A0A1I6AGN9_9RHOB</name>
<proteinExistence type="predicted"/>
<keyword evidence="2" id="KW-1185">Reference proteome</keyword>
<sequence>MRHQEQVKVFMDADMIGRHFNYCIMGYACLSQHRADLVEGAPKLILRIFRH</sequence>
<accession>A0A1I6AGN9</accession>
<protein>
    <submittedName>
        <fullName evidence="1">Uncharacterized protein</fullName>
    </submittedName>
</protein>
<gene>
    <name evidence="1" type="ORF">SAMN05421853_11939</name>
</gene>
<evidence type="ECO:0000313" key="1">
    <source>
        <dbReference type="EMBL" id="SFQ67888.1"/>
    </source>
</evidence>
<dbReference type="RefSeq" id="WP_175497619.1">
    <property type="nucleotide sequence ID" value="NZ_FOXV01000019.1"/>
</dbReference>
<dbReference type="Proteomes" id="UP000243106">
    <property type="component" value="Unassembled WGS sequence"/>
</dbReference>
<organism evidence="1 2">
    <name type="scientific">Roseivivax halotolerans</name>
    <dbReference type="NCBI Taxonomy" id="93684"/>
    <lineage>
        <taxon>Bacteria</taxon>
        <taxon>Pseudomonadati</taxon>
        <taxon>Pseudomonadota</taxon>
        <taxon>Alphaproteobacteria</taxon>
        <taxon>Rhodobacterales</taxon>
        <taxon>Roseobacteraceae</taxon>
        <taxon>Roseivivax</taxon>
    </lineage>
</organism>